<evidence type="ECO:0000313" key="2">
    <source>
        <dbReference type="Proteomes" id="UP000035740"/>
    </source>
</evidence>
<keyword evidence="2" id="KW-1185">Reference proteome</keyword>
<dbReference type="Proteomes" id="UP000035740">
    <property type="component" value="Unassembled WGS sequence"/>
</dbReference>
<name>A0A0J8B1G1_BETVV</name>
<proteinExistence type="predicted"/>
<feature type="non-terminal residue" evidence="1">
    <location>
        <position position="1"/>
    </location>
</feature>
<protein>
    <submittedName>
        <fullName evidence="1">Uncharacterized protein</fullName>
    </submittedName>
</protein>
<organism evidence="1 2">
    <name type="scientific">Beta vulgaris subsp. vulgaris</name>
    <name type="common">Beet</name>
    <dbReference type="NCBI Taxonomy" id="3555"/>
    <lineage>
        <taxon>Eukaryota</taxon>
        <taxon>Viridiplantae</taxon>
        <taxon>Streptophyta</taxon>
        <taxon>Embryophyta</taxon>
        <taxon>Tracheophyta</taxon>
        <taxon>Spermatophyta</taxon>
        <taxon>Magnoliopsida</taxon>
        <taxon>eudicotyledons</taxon>
        <taxon>Gunneridae</taxon>
        <taxon>Pentapetalae</taxon>
        <taxon>Caryophyllales</taxon>
        <taxon>Chenopodiaceae</taxon>
        <taxon>Betoideae</taxon>
        <taxon>Beta</taxon>
    </lineage>
</organism>
<dbReference type="EMBL" id="KQ099551">
    <property type="protein sequence ID" value="KMS93733.1"/>
    <property type="molecule type" value="Genomic_DNA"/>
</dbReference>
<dbReference type="Gramene" id="KMS93733">
    <property type="protein sequence ID" value="KMS93733"/>
    <property type="gene ID" value="BVRB_028510"/>
</dbReference>
<dbReference type="AlphaFoldDB" id="A0A0J8B1G1"/>
<reference evidence="1 2" key="1">
    <citation type="journal article" date="2014" name="Nature">
        <title>The genome of the recently domesticated crop plant sugar beet (Beta vulgaris).</title>
        <authorList>
            <person name="Dohm J.C."/>
            <person name="Minoche A.E."/>
            <person name="Holtgrawe D."/>
            <person name="Capella-Gutierrez S."/>
            <person name="Zakrzewski F."/>
            <person name="Tafer H."/>
            <person name="Rupp O."/>
            <person name="Sorensen T.R."/>
            <person name="Stracke R."/>
            <person name="Reinhardt R."/>
            <person name="Goesmann A."/>
            <person name="Kraft T."/>
            <person name="Schulz B."/>
            <person name="Stadler P.F."/>
            <person name="Schmidt T."/>
            <person name="Gabaldon T."/>
            <person name="Lehrach H."/>
            <person name="Weisshaar B."/>
            <person name="Himmelbauer H."/>
        </authorList>
    </citation>
    <scope>NUCLEOTIDE SEQUENCE [LARGE SCALE GENOMIC DNA]</scope>
    <source>
        <tissue evidence="1">Taproot</tissue>
    </source>
</reference>
<gene>
    <name evidence="1" type="ORF">BVRB_028510</name>
</gene>
<evidence type="ECO:0000313" key="1">
    <source>
        <dbReference type="EMBL" id="KMS93733.1"/>
    </source>
</evidence>
<feature type="non-terminal residue" evidence="1">
    <location>
        <position position="194"/>
    </location>
</feature>
<accession>A0A0J8B1G1</accession>
<sequence>AKTVERYCDLPPSLLQRAACLRASQYLIRDRIHVPLDRDAAGINSVPVSSAMALYDTNFGKLLFEVIARTRRIQLDIVGARVRRALQSNSGAHRGDSLRLRLITKSDDISQPPSLKRLTTLIEREMNLKSKYLITESMAVEFEALPVGELSSSFVAATSSGIKHDATVKYLATFWDYLCTTSAYGSLARLLATD</sequence>